<dbReference type="AlphaFoldDB" id="A0A645DEG2"/>
<organism evidence="1">
    <name type="scientific">bioreactor metagenome</name>
    <dbReference type="NCBI Taxonomy" id="1076179"/>
    <lineage>
        <taxon>unclassified sequences</taxon>
        <taxon>metagenomes</taxon>
        <taxon>ecological metagenomes</taxon>
    </lineage>
</organism>
<protein>
    <submittedName>
        <fullName evidence="1">Uncharacterized protein</fullName>
    </submittedName>
</protein>
<proteinExistence type="predicted"/>
<sequence length="125" mass="14089">MSFWEKIWLVISILEKVRFFHDNRIKKPHKTIKTVPETEMKEENFTFAANISRAWSVLLCKDDGILTLADCNNGNQELKNDENEFSVAVDSDGMRGAGRRPRPGIIGRFFHTDGSDGCGSAVRSA</sequence>
<evidence type="ECO:0000313" key="1">
    <source>
        <dbReference type="EMBL" id="MPM87605.1"/>
    </source>
</evidence>
<name>A0A645DEG2_9ZZZZ</name>
<accession>A0A645DEG2</accession>
<gene>
    <name evidence="1" type="ORF">SDC9_134705</name>
</gene>
<comment type="caution">
    <text evidence="1">The sequence shown here is derived from an EMBL/GenBank/DDBJ whole genome shotgun (WGS) entry which is preliminary data.</text>
</comment>
<dbReference type="EMBL" id="VSSQ01035403">
    <property type="protein sequence ID" value="MPM87605.1"/>
    <property type="molecule type" value="Genomic_DNA"/>
</dbReference>
<reference evidence="1" key="1">
    <citation type="submission" date="2019-08" db="EMBL/GenBank/DDBJ databases">
        <authorList>
            <person name="Kucharzyk K."/>
            <person name="Murdoch R.W."/>
            <person name="Higgins S."/>
            <person name="Loffler F."/>
        </authorList>
    </citation>
    <scope>NUCLEOTIDE SEQUENCE</scope>
</reference>